<evidence type="ECO:0000313" key="5">
    <source>
        <dbReference type="EMBL" id="SVB20690.1"/>
    </source>
</evidence>
<dbReference type="HAMAP" id="MF_01371_B">
    <property type="entry name" value="Ribosomal_uL30_B"/>
    <property type="match status" value="1"/>
</dbReference>
<keyword evidence="2" id="KW-0689">Ribosomal protein</keyword>
<comment type="similarity">
    <text evidence="1">Belongs to the universal ribosomal protein uL30 family.</text>
</comment>
<dbReference type="GO" id="GO:0006412">
    <property type="term" value="P:translation"/>
    <property type="evidence" value="ECO:0007669"/>
    <property type="project" value="InterPro"/>
</dbReference>
<dbReference type="SUPFAM" id="SSF55129">
    <property type="entry name" value="Ribosomal protein L30p/L7e"/>
    <property type="match status" value="1"/>
</dbReference>
<dbReference type="CDD" id="cd01658">
    <property type="entry name" value="Ribosomal_L30"/>
    <property type="match status" value="1"/>
</dbReference>
<protein>
    <recommendedName>
        <fullName evidence="4">Large ribosomal subunit protein uL30-like ferredoxin-like fold domain-containing protein</fullName>
    </recommendedName>
</protein>
<dbReference type="EMBL" id="UINC01032661">
    <property type="protein sequence ID" value="SVB20690.1"/>
    <property type="molecule type" value="Genomic_DNA"/>
</dbReference>
<dbReference type="PANTHER" id="PTHR15892:SF2">
    <property type="entry name" value="LARGE RIBOSOMAL SUBUNIT PROTEIN UL30M"/>
    <property type="match status" value="1"/>
</dbReference>
<sequence length="59" mass="6636">MAKIKIIQTKSNIGLSPNQRANLRALGLRKRGSEVEKDNSPQIEGMIKKVQHLINIDKL</sequence>
<dbReference type="AlphaFoldDB" id="A0A382C3Q7"/>
<evidence type="ECO:0000256" key="1">
    <source>
        <dbReference type="ARBA" id="ARBA00007594"/>
    </source>
</evidence>
<gene>
    <name evidence="5" type="ORF">METZ01_LOCUS173544</name>
</gene>
<dbReference type="Pfam" id="PF00327">
    <property type="entry name" value="Ribosomal_L30"/>
    <property type="match status" value="1"/>
</dbReference>
<dbReference type="PIRSF" id="PIRSF002211">
    <property type="entry name" value="Ribosomal_L30_bac-type"/>
    <property type="match status" value="1"/>
</dbReference>
<dbReference type="PANTHER" id="PTHR15892">
    <property type="entry name" value="MITOCHONDRIAL RIBOSOMAL PROTEIN L30"/>
    <property type="match status" value="1"/>
</dbReference>
<dbReference type="InterPro" id="IPR016082">
    <property type="entry name" value="Ribosomal_uL30_ferredoxin-like"/>
</dbReference>
<feature type="domain" description="Large ribosomal subunit protein uL30-like ferredoxin-like fold" evidence="4">
    <location>
        <begin position="4"/>
        <end position="54"/>
    </location>
</feature>
<dbReference type="Gene3D" id="3.30.1390.20">
    <property type="entry name" value="Ribosomal protein L30, ferredoxin-like fold domain"/>
    <property type="match status" value="1"/>
</dbReference>
<dbReference type="GO" id="GO:0022625">
    <property type="term" value="C:cytosolic large ribosomal subunit"/>
    <property type="evidence" value="ECO:0007669"/>
    <property type="project" value="TreeGrafter"/>
</dbReference>
<accession>A0A382C3Q7</accession>
<proteinExistence type="inferred from homology"/>
<dbReference type="InterPro" id="IPR036919">
    <property type="entry name" value="Ribo_uL30_ferredoxin-like_sf"/>
</dbReference>
<dbReference type="InterPro" id="IPR005996">
    <property type="entry name" value="Ribosomal_uL30_bac-type"/>
</dbReference>
<reference evidence="5" key="1">
    <citation type="submission" date="2018-05" db="EMBL/GenBank/DDBJ databases">
        <authorList>
            <person name="Lanie J.A."/>
            <person name="Ng W.-L."/>
            <person name="Kazmierczak K.M."/>
            <person name="Andrzejewski T.M."/>
            <person name="Davidsen T.M."/>
            <person name="Wayne K.J."/>
            <person name="Tettelin H."/>
            <person name="Glass J.I."/>
            <person name="Rusch D."/>
            <person name="Podicherti R."/>
            <person name="Tsui H.-C.T."/>
            <person name="Winkler M.E."/>
        </authorList>
    </citation>
    <scope>NUCLEOTIDE SEQUENCE</scope>
</reference>
<keyword evidence="3" id="KW-0687">Ribonucleoprotein</keyword>
<evidence type="ECO:0000256" key="3">
    <source>
        <dbReference type="ARBA" id="ARBA00023274"/>
    </source>
</evidence>
<dbReference type="GO" id="GO:0003735">
    <property type="term" value="F:structural constituent of ribosome"/>
    <property type="evidence" value="ECO:0007669"/>
    <property type="project" value="InterPro"/>
</dbReference>
<name>A0A382C3Q7_9ZZZZ</name>
<evidence type="ECO:0000256" key="2">
    <source>
        <dbReference type="ARBA" id="ARBA00022980"/>
    </source>
</evidence>
<organism evidence="5">
    <name type="scientific">marine metagenome</name>
    <dbReference type="NCBI Taxonomy" id="408172"/>
    <lineage>
        <taxon>unclassified sequences</taxon>
        <taxon>metagenomes</taxon>
        <taxon>ecological metagenomes</taxon>
    </lineage>
</organism>
<dbReference type="NCBIfam" id="TIGR01308">
    <property type="entry name" value="rpmD_bact"/>
    <property type="match status" value="1"/>
</dbReference>
<evidence type="ECO:0000259" key="4">
    <source>
        <dbReference type="Pfam" id="PF00327"/>
    </source>
</evidence>